<accession>X1ADQ6</accession>
<dbReference type="PANTHER" id="PTHR10513:SF46">
    <property type="entry name" value="DEOXYGUANOSINE KINASE"/>
    <property type="match status" value="1"/>
</dbReference>
<dbReference type="CDD" id="cd01673">
    <property type="entry name" value="dNK"/>
    <property type="match status" value="1"/>
</dbReference>
<dbReference type="InterPro" id="IPR027417">
    <property type="entry name" value="P-loop_NTPase"/>
</dbReference>
<proteinExistence type="predicted"/>
<comment type="caution">
    <text evidence="2">The sequence shown here is derived from an EMBL/GenBank/DDBJ whole genome shotgun (WGS) entry which is preliminary data.</text>
</comment>
<reference evidence="2" key="1">
    <citation type="journal article" date="2014" name="Front. Microbiol.">
        <title>High frequency of phylogenetically diverse reductive dehalogenase-homologous genes in deep subseafloor sedimentary metagenomes.</title>
        <authorList>
            <person name="Kawai M."/>
            <person name="Futagami T."/>
            <person name="Toyoda A."/>
            <person name="Takaki Y."/>
            <person name="Nishi S."/>
            <person name="Hori S."/>
            <person name="Arai W."/>
            <person name="Tsubouchi T."/>
            <person name="Morono Y."/>
            <person name="Uchiyama I."/>
            <person name="Ito T."/>
            <person name="Fujiyama A."/>
            <person name="Inagaki F."/>
            <person name="Takami H."/>
        </authorList>
    </citation>
    <scope>NUCLEOTIDE SEQUENCE</scope>
    <source>
        <strain evidence="2">Expedition CK06-06</strain>
    </source>
</reference>
<sequence>MTVSHIKNPGIAPRYIAIEGPIGVGKTALARRLADSLSADLVLEEFEENPFLERFYRDGRSAALPAQMFFLFARARQIEQMRQSDLFSSVRISDYLFTRDQLFAELNLDREELKLYEQIAENLAVDAPVPDLVIYLQASVDAIMQRLMRRNSQYDRFVERAYVERLTDAYSRFFHNYDDGPLLIVNASQIDPVNNDADYEQLFKQIERTTGGRHFFNPAAAALG</sequence>
<evidence type="ECO:0000259" key="1">
    <source>
        <dbReference type="Pfam" id="PF01712"/>
    </source>
</evidence>
<dbReference type="GO" id="GO:0005524">
    <property type="term" value="F:ATP binding"/>
    <property type="evidence" value="ECO:0007669"/>
    <property type="project" value="InterPro"/>
</dbReference>
<dbReference type="InterPro" id="IPR031314">
    <property type="entry name" value="DNK_dom"/>
</dbReference>
<dbReference type="PANTHER" id="PTHR10513">
    <property type="entry name" value="DEOXYNUCLEOSIDE KINASE"/>
    <property type="match status" value="1"/>
</dbReference>
<dbReference type="Pfam" id="PF01712">
    <property type="entry name" value="dNK"/>
    <property type="match status" value="1"/>
</dbReference>
<dbReference type="AlphaFoldDB" id="X1ADQ6"/>
<gene>
    <name evidence="2" type="ORF">S01H4_21534</name>
</gene>
<dbReference type="SUPFAM" id="SSF52540">
    <property type="entry name" value="P-loop containing nucleoside triphosphate hydrolases"/>
    <property type="match status" value="1"/>
</dbReference>
<dbReference type="GO" id="GO:0005737">
    <property type="term" value="C:cytoplasm"/>
    <property type="evidence" value="ECO:0007669"/>
    <property type="project" value="TreeGrafter"/>
</dbReference>
<dbReference type="InterPro" id="IPR050566">
    <property type="entry name" value="Deoxyribonucleoside_kinase"/>
</dbReference>
<dbReference type="EMBL" id="BART01009768">
    <property type="protein sequence ID" value="GAG80680.1"/>
    <property type="molecule type" value="Genomic_DNA"/>
</dbReference>
<dbReference type="PIRSF" id="PIRSF000705">
    <property type="entry name" value="DNK"/>
    <property type="match status" value="1"/>
</dbReference>
<dbReference type="Gene3D" id="3.40.50.300">
    <property type="entry name" value="P-loop containing nucleotide triphosphate hydrolases"/>
    <property type="match status" value="1"/>
</dbReference>
<protein>
    <recommendedName>
        <fullName evidence="1">Deoxynucleoside kinase domain-containing protein</fullName>
    </recommendedName>
</protein>
<dbReference type="InterPro" id="IPR002624">
    <property type="entry name" value="DCK/DGK"/>
</dbReference>
<dbReference type="GO" id="GO:0019136">
    <property type="term" value="F:deoxynucleoside kinase activity"/>
    <property type="evidence" value="ECO:0007669"/>
    <property type="project" value="InterPro"/>
</dbReference>
<evidence type="ECO:0000313" key="2">
    <source>
        <dbReference type="EMBL" id="GAG80680.1"/>
    </source>
</evidence>
<name>X1ADQ6_9ZZZZ</name>
<organism evidence="2">
    <name type="scientific">marine sediment metagenome</name>
    <dbReference type="NCBI Taxonomy" id="412755"/>
    <lineage>
        <taxon>unclassified sequences</taxon>
        <taxon>metagenomes</taxon>
        <taxon>ecological metagenomes</taxon>
    </lineage>
</organism>
<feature type="domain" description="Deoxynucleoside kinase" evidence="1">
    <location>
        <begin position="16"/>
        <end position="207"/>
    </location>
</feature>